<dbReference type="InterPro" id="IPR036770">
    <property type="entry name" value="Ankyrin_rpt-contain_sf"/>
</dbReference>
<dbReference type="Gene3D" id="1.20.120.330">
    <property type="entry name" value="Nucleotidyltransferases domain 2"/>
    <property type="match status" value="1"/>
</dbReference>
<evidence type="ECO:0000256" key="8">
    <source>
        <dbReference type="PROSITE-ProRule" id="PRU00023"/>
    </source>
</evidence>
<keyword evidence="7 10" id="KW-0175">Coiled coil</keyword>
<dbReference type="GO" id="GO:0032012">
    <property type="term" value="P:regulation of ARF protein signal transduction"/>
    <property type="evidence" value="ECO:0007669"/>
    <property type="project" value="InterPro"/>
</dbReference>
<keyword evidence="3" id="KW-0677">Repeat</keyword>
<evidence type="ECO:0000256" key="9">
    <source>
        <dbReference type="PROSITE-ProRule" id="PRU00288"/>
    </source>
</evidence>
<feature type="compositionally biased region" description="Basic and acidic residues" evidence="11">
    <location>
        <begin position="397"/>
        <end position="411"/>
    </location>
</feature>
<protein>
    <submittedName>
        <fullName evidence="13">ARF GTPase-activating protein GIT2-like</fullName>
    </submittedName>
</protein>
<sequence length="708" mass="78836">TSQKAPLVLLCIDQRSTRYPRWASVNRGVLICDECCGVHRSLGRHNSQVRHLSNTPWPPTQLQMVQTLYNNGANAIWEHTLLDPSSITSGKRKPNPQDKVHPNKTEFIKSKYQMLAFVHRLPCRDDDSTAAADLSKQLHSSVRTGNLETCLRLLSLGAQANYFHPEKGNAPLHIAAKAGQVCQAELLCVYGADPGAPDSNGKTPIHYARQAGHQDLADRLVEIQYELTDRLAFYLCGRKPDHKNGQHFIIPQMADRAQMTDATLLISLQLSDHLFEELAMDVYDEVDRRETDAVWLATQNHSTLATETTVVPFLPVNPEYSSTRNQGRQKLARFNAHEFATLVIDILSDAKRRQQGNSVSSPKGTACIQTHHRHGSESQEIDQPDYDSVASDEDTETDLRVGKADRAKSLDSDLSDGPISMQEFLEVKNALSASEAKIQTLMKANSNLSEELRLMQKKVSTQQPYQAPGGPDHPNPSSPSSSSSSSALKRHLSAQASRPMSMYETGSGLKPFLPKGETPYPEETFPTLQPFPTYHYSSLTPWFHLYYVLPLCSFGRRCRLRSSGWMGDSGSIPELDDHECEPDPSLPSTEDVIHKTEQITKNIQELLRAAQENKHESFKPCAERIYVAVSEMAALFPKRPRSETVKSSLRLLTSSANRLQSECKKASPLESSPAADMQLVTQQVIQCAYDIAKAAKQLVTITTKENNN</sequence>
<feature type="region of interest" description="Disordered" evidence="11">
    <location>
        <begin position="353"/>
        <end position="417"/>
    </location>
</feature>
<dbReference type="Pfam" id="PF12796">
    <property type="entry name" value="Ank_2"/>
    <property type="match status" value="1"/>
</dbReference>
<dbReference type="PROSITE" id="PS50115">
    <property type="entry name" value="ARFGAP"/>
    <property type="match status" value="1"/>
</dbReference>
<feature type="repeat" description="ANK" evidence="8">
    <location>
        <begin position="200"/>
        <end position="222"/>
    </location>
</feature>
<gene>
    <name evidence="13" type="primary">LOC107672601</name>
</gene>
<dbReference type="Ensembl" id="ENSSANT00000102552.1">
    <property type="protein sequence ID" value="ENSSANP00000096551.1"/>
    <property type="gene ID" value="ENSSANG00000046886.1"/>
</dbReference>
<dbReference type="GO" id="GO:0031267">
    <property type="term" value="F:small GTPase binding"/>
    <property type="evidence" value="ECO:0007669"/>
    <property type="project" value="TreeGrafter"/>
</dbReference>
<dbReference type="GO" id="GO:0007420">
    <property type="term" value="P:brain development"/>
    <property type="evidence" value="ECO:0007669"/>
    <property type="project" value="InterPro"/>
</dbReference>
<dbReference type="GO" id="GO:0008270">
    <property type="term" value="F:zinc ion binding"/>
    <property type="evidence" value="ECO:0007669"/>
    <property type="project" value="UniProtKB-KW"/>
</dbReference>
<keyword evidence="6 8" id="KW-0040">ANK repeat</keyword>
<dbReference type="SMART" id="SM00248">
    <property type="entry name" value="ANK"/>
    <property type="match status" value="3"/>
</dbReference>
<dbReference type="FunFam" id="1.25.40.20:FF:000013">
    <property type="entry name" value="ARF GTPase-activating protein GIT1 isoform 1"/>
    <property type="match status" value="1"/>
</dbReference>
<dbReference type="PANTHER" id="PTHR46097">
    <property type="entry name" value="G PROTEIN-COUPLED RECEPTOR KINASE INTERACTING ARFGAP"/>
    <property type="match status" value="1"/>
</dbReference>
<dbReference type="Gene3D" id="1.10.220.150">
    <property type="entry name" value="Arf GTPase activating protein"/>
    <property type="match status" value="1"/>
</dbReference>
<dbReference type="Gene3D" id="1.20.5.170">
    <property type="match status" value="1"/>
</dbReference>
<evidence type="ECO:0000256" key="7">
    <source>
        <dbReference type="ARBA" id="ARBA00023054"/>
    </source>
</evidence>
<dbReference type="SUPFAM" id="SSF48403">
    <property type="entry name" value="Ankyrin repeat"/>
    <property type="match status" value="1"/>
</dbReference>
<keyword evidence="5" id="KW-0862">Zinc</keyword>
<dbReference type="InterPro" id="IPR013724">
    <property type="entry name" value="GIT_SHD"/>
</dbReference>
<evidence type="ECO:0000256" key="2">
    <source>
        <dbReference type="ARBA" id="ARBA00022723"/>
    </source>
</evidence>
<reference evidence="13" key="1">
    <citation type="submission" date="2025-08" db="UniProtKB">
        <authorList>
            <consortium name="Ensembl"/>
        </authorList>
    </citation>
    <scope>IDENTIFICATION</scope>
</reference>
<feature type="compositionally biased region" description="Acidic residues" evidence="11">
    <location>
        <begin position="379"/>
        <end position="396"/>
    </location>
</feature>
<dbReference type="InterPro" id="IPR047161">
    <property type="entry name" value="GIT-like"/>
</dbReference>
<name>A0A671SJJ4_9TELE</name>
<organism evidence="13 14">
    <name type="scientific">Sinocyclocheilus anshuiensis</name>
    <dbReference type="NCBI Taxonomy" id="1608454"/>
    <lineage>
        <taxon>Eukaryota</taxon>
        <taxon>Metazoa</taxon>
        <taxon>Chordata</taxon>
        <taxon>Craniata</taxon>
        <taxon>Vertebrata</taxon>
        <taxon>Euteleostomi</taxon>
        <taxon>Actinopterygii</taxon>
        <taxon>Neopterygii</taxon>
        <taxon>Teleostei</taxon>
        <taxon>Ostariophysi</taxon>
        <taxon>Cypriniformes</taxon>
        <taxon>Cyprinidae</taxon>
        <taxon>Cyprininae</taxon>
        <taxon>Sinocyclocheilus</taxon>
    </lineage>
</organism>
<evidence type="ECO:0000259" key="12">
    <source>
        <dbReference type="PROSITE" id="PS50115"/>
    </source>
</evidence>
<evidence type="ECO:0000256" key="3">
    <source>
        <dbReference type="ARBA" id="ARBA00022737"/>
    </source>
</evidence>
<dbReference type="PANTHER" id="PTHR46097:SF4">
    <property type="entry name" value="ARF GTPASE-ACTIVATING PROTEIN GIT2"/>
    <property type="match status" value="1"/>
</dbReference>
<dbReference type="InterPro" id="IPR022018">
    <property type="entry name" value="GIT1_C"/>
</dbReference>
<dbReference type="Proteomes" id="UP000472260">
    <property type="component" value="Unassembled WGS sequence"/>
</dbReference>
<dbReference type="FunFam" id="1.10.220.150:FF:000003">
    <property type="entry name" value="ARF GTPase-activating protein GIT2 isoform 1"/>
    <property type="match status" value="1"/>
</dbReference>
<dbReference type="InterPro" id="IPR032352">
    <property type="entry name" value="GIT1/2_CC"/>
</dbReference>
<dbReference type="GO" id="GO:0005096">
    <property type="term" value="F:GTPase activator activity"/>
    <property type="evidence" value="ECO:0007669"/>
    <property type="project" value="UniProtKB-KW"/>
</dbReference>
<evidence type="ECO:0000313" key="14">
    <source>
        <dbReference type="Proteomes" id="UP000472260"/>
    </source>
</evidence>
<dbReference type="InterPro" id="IPR038508">
    <property type="entry name" value="ArfGAP_dom_sf"/>
</dbReference>
<dbReference type="Pfam" id="PF12205">
    <property type="entry name" value="GIT1_C"/>
    <property type="match status" value="1"/>
</dbReference>
<evidence type="ECO:0000256" key="5">
    <source>
        <dbReference type="ARBA" id="ARBA00022833"/>
    </source>
</evidence>
<keyword evidence="4 9" id="KW-0863">Zinc-finger</keyword>
<keyword evidence="14" id="KW-1185">Reference proteome</keyword>
<dbReference type="SUPFAM" id="SSF57863">
    <property type="entry name" value="ArfGap/RecO-like zinc finger"/>
    <property type="match status" value="1"/>
</dbReference>
<feature type="region of interest" description="Disordered" evidence="11">
    <location>
        <begin position="458"/>
        <end position="506"/>
    </location>
</feature>
<evidence type="ECO:0000256" key="1">
    <source>
        <dbReference type="ARBA" id="ARBA00022468"/>
    </source>
</evidence>
<dbReference type="PRINTS" id="PR00405">
    <property type="entry name" value="REVINTRACTNG"/>
</dbReference>
<evidence type="ECO:0000256" key="6">
    <source>
        <dbReference type="ARBA" id="ARBA00023043"/>
    </source>
</evidence>
<dbReference type="PROSITE" id="PS50297">
    <property type="entry name" value="ANK_REP_REGION"/>
    <property type="match status" value="2"/>
</dbReference>
<feature type="domain" description="Arf-GAP" evidence="12">
    <location>
        <begin position="11"/>
        <end position="125"/>
    </location>
</feature>
<evidence type="ECO:0000256" key="10">
    <source>
        <dbReference type="SAM" id="Coils"/>
    </source>
</evidence>
<dbReference type="SMART" id="SM00555">
    <property type="entry name" value="GIT"/>
    <property type="match status" value="2"/>
</dbReference>
<dbReference type="Gene3D" id="1.25.40.20">
    <property type="entry name" value="Ankyrin repeat-containing domain"/>
    <property type="match status" value="1"/>
</dbReference>
<evidence type="ECO:0000256" key="4">
    <source>
        <dbReference type="ARBA" id="ARBA00022771"/>
    </source>
</evidence>
<dbReference type="InterPro" id="IPR002110">
    <property type="entry name" value="Ankyrin_rpt"/>
</dbReference>
<dbReference type="PROSITE" id="PS50088">
    <property type="entry name" value="ANK_REPEAT"/>
    <property type="match status" value="2"/>
</dbReference>
<dbReference type="Pfam" id="PF01412">
    <property type="entry name" value="ArfGap"/>
    <property type="match status" value="1"/>
</dbReference>
<keyword evidence="2" id="KW-0479">Metal-binding</keyword>
<dbReference type="InterPro" id="IPR001164">
    <property type="entry name" value="ArfGAP_dom"/>
</dbReference>
<dbReference type="GO" id="GO:0008277">
    <property type="term" value="P:regulation of G protein-coupled receptor signaling pathway"/>
    <property type="evidence" value="ECO:0007669"/>
    <property type="project" value="TreeGrafter"/>
</dbReference>
<dbReference type="Pfam" id="PF16559">
    <property type="entry name" value="GIT_CC"/>
    <property type="match status" value="1"/>
</dbReference>
<reference evidence="13" key="2">
    <citation type="submission" date="2025-09" db="UniProtKB">
        <authorList>
            <consortium name="Ensembl"/>
        </authorList>
    </citation>
    <scope>IDENTIFICATION</scope>
</reference>
<dbReference type="AlphaFoldDB" id="A0A671SJJ4"/>
<dbReference type="Pfam" id="PF08518">
    <property type="entry name" value="GIT_SHD"/>
    <property type="match status" value="2"/>
</dbReference>
<feature type="coiled-coil region" evidence="10">
    <location>
        <begin position="431"/>
        <end position="458"/>
    </location>
</feature>
<evidence type="ECO:0000256" key="11">
    <source>
        <dbReference type="SAM" id="MobiDB-lite"/>
    </source>
</evidence>
<keyword evidence="1" id="KW-0343">GTPase activation</keyword>
<dbReference type="SMART" id="SM00105">
    <property type="entry name" value="ArfGap"/>
    <property type="match status" value="1"/>
</dbReference>
<dbReference type="GO" id="GO:0036465">
    <property type="term" value="P:synaptic vesicle recycling"/>
    <property type="evidence" value="ECO:0007669"/>
    <property type="project" value="TreeGrafter"/>
</dbReference>
<feature type="repeat" description="ANK" evidence="8">
    <location>
        <begin position="167"/>
        <end position="199"/>
    </location>
</feature>
<evidence type="ECO:0000313" key="13">
    <source>
        <dbReference type="Ensembl" id="ENSSANP00000096551.1"/>
    </source>
</evidence>
<accession>A0A671SJJ4</accession>
<proteinExistence type="predicted"/>
<dbReference type="GO" id="GO:0098793">
    <property type="term" value="C:presynapse"/>
    <property type="evidence" value="ECO:0007669"/>
    <property type="project" value="GOC"/>
</dbReference>
<dbReference type="InterPro" id="IPR037278">
    <property type="entry name" value="ARFGAP/RecO"/>
</dbReference>